<protein>
    <submittedName>
        <fullName evidence="5">Transcriptional regulator</fullName>
    </submittedName>
</protein>
<dbReference type="KEGG" id="pcz:PCL1606_37630"/>
<dbReference type="CDD" id="cd03138">
    <property type="entry name" value="GATase1_AraC_2"/>
    <property type="match status" value="1"/>
</dbReference>
<dbReference type="Proteomes" id="UP000032748">
    <property type="component" value="Chromosome"/>
</dbReference>
<name>A0A0D5Y2M6_9PSED</name>
<dbReference type="SUPFAM" id="SSF52317">
    <property type="entry name" value="Class I glutamine amidotransferase-like"/>
    <property type="match status" value="1"/>
</dbReference>
<sequence>MHVTLLLAEHCSAASATLALEVLTAANQFADSASAPFEVVVASLDGADVGAWGGQVLRVQCGVAEIARTDLVLIPGFLFTLKEALPAFAGYGPWLRQQHARGAVLASMCTATFLLAEAGLLQGVRATTHWAFAELFRRRYAGVELDEGQLLCEDQRLVTSGGASAAMDLLLHLVRRFVSLELAQKCSKYLLIDKVRSQQSVYVMWALPKNHGDGEILRVQDWLEEHFDQPLLIDDTARRFGFGVRNFKRRFKDATGYTPLAYLQTLRLEKAKQLLESTRMTLDRITYTVGYEDSNSFRRLFQQRVGLLPAAYRKKFQASAG</sequence>
<dbReference type="InterPro" id="IPR018062">
    <property type="entry name" value="HTH_AraC-typ_CS"/>
</dbReference>
<dbReference type="PATRIC" id="fig|587753.10.peg.3749"/>
<dbReference type="GO" id="GO:0009893">
    <property type="term" value="P:positive regulation of metabolic process"/>
    <property type="evidence" value="ECO:0007669"/>
    <property type="project" value="UniProtKB-ARBA"/>
</dbReference>
<dbReference type="PROSITE" id="PS01124">
    <property type="entry name" value="HTH_ARAC_FAMILY_2"/>
    <property type="match status" value="1"/>
</dbReference>
<gene>
    <name evidence="5" type="ORF">PCL1606_37630</name>
</gene>
<dbReference type="RefSeq" id="WP_045884063.1">
    <property type="nucleotide sequence ID" value="NZ_CP011110.1"/>
</dbReference>
<dbReference type="Pfam" id="PF12833">
    <property type="entry name" value="HTH_18"/>
    <property type="match status" value="1"/>
</dbReference>
<dbReference type="InterPro" id="IPR018060">
    <property type="entry name" value="HTH_AraC"/>
</dbReference>
<dbReference type="OrthoDB" id="9803764at2"/>
<dbReference type="GO" id="GO:0043565">
    <property type="term" value="F:sequence-specific DNA binding"/>
    <property type="evidence" value="ECO:0007669"/>
    <property type="project" value="InterPro"/>
</dbReference>
<dbReference type="PROSITE" id="PS00041">
    <property type="entry name" value="HTH_ARAC_FAMILY_1"/>
    <property type="match status" value="1"/>
</dbReference>
<evidence type="ECO:0000256" key="3">
    <source>
        <dbReference type="ARBA" id="ARBA00023163"/>
    </source>
</evidence>
<keyword evidence="1" id="KW-0805">Transcription regulation</keyword>
<keyword evidence="2" id="KW-0238">DNA-binding</keyword>
<dbReference type="AlphaFoldDB" id="A0A0D5Y2M6"/>
<proteinExistence type="predicted"/>
<dbReference type="InterPro" id="IPR052158">
    <property type="entry name" value="INH-QAR"/>
</dbReference>
<dbReference type="GO" id="GO:0003700">
    <property type="term" value="F:DNA-binding transcription factor activity"/>
    <property type="evidence" value="ECO:0007669"/>
    <property type="project" value="InterPro"/>
</dbReference>
<dbReference type="Gene3D" id="1.10.10.60">
    <property type="entry name" value="Homeodomain-like"/>
    <property type="match status" value="2"/>
</dbReference>
<dbReference type="SUPFAM" id="SSF46689">
    <property type="entry name" value="Homeodomain-like"/>
    <property type="match status" value="2"/>
</dbReference>
<dbReference type="InterPro" id="IPR009057">
    <property type="entry name" value="Homeodomain-like_sf"/>
</dbReference>
<dbReference type="PANTHER" id="PTHR43130:SF11">
    <property type="entry name" value="TRANSCRIPTIONAL REGULATORY PROTEIN"/>
    <property type="match status" value="1"/>
</dbReference>
<dbReference type="Gene3D" id="3.40.50.880">
    <property type="match status" value="1"/>
</dbReference>
<evidence type="ECO:0000256" key="2">
    <source>
        <dbReference type="ARBA" id="ARBA00023125"/>
    </source>
</evidence>
<dbReference type="SMART" id="SM00342">
    <property type="entry name" value="HTH_ARAC"/>
    <property type="match status" value="1"/>
</dbReference>
<dbReference type="Pfam" id="PF01965">
    <property type="entry name" value="DJ-1_PfpI"/>
    <property type="match status" value="1"/>
</dbReference>
<dbReference type="InterPro" id="IPR002818">
    <property type="entry name" value="DJ-1/PfpI"/>
</dbReference>
<evidence type="ECO:0000259" key="4">
    <source>
        <dbReference type="PROSITE" id="PS01124"/>
    </source>
</evidence>
<evidence type="ECO:0000313" key="6">
    <source>
        <dbReference type="Proteomes" id="UP000032748"/>
    </source>
</evidence>
<feature type="domain" description="HTH araC/xylS-type" evidence="4">
    <location>
        <begin position="217"/>
        <end position="315"/>
    </location>
</feature>
<dbReference type="EMBL" id="CP011110">
    <property type="protein sequence ID" value="AKA25214.1"/>
    <property type="molecule type" value="Genomic_DNA"/>
</dbReference>
<evidence type="ECO:0000313" key="5">
    <source>
        <dbReference type="EMBL" id="AKA25214.1"/>
    </source>
</evidence>
<accession>A0A0D5Y2M6</accession>
<evidence type="ECO:0000256" key="1">
    <source>
        <dbReference type="ARBA" id="ARBA00023015"/>
    </source>
</evidence>
<dbReference type="InterPro" id="IPR029062">
    <property type="entry name" value="Class_I_gatase-like"/>
</dbReference>
<keyword evidence="3" id="KW-0804">Transcription</keyword>
<dbReference type="PANTHER" id="PTHR43130">
    <property type="entry name" value="ARAC-FAMILY TRANSCRIPTIONAL REGULATOR"/>
    <property type="match status" value="1"/>
</dbReference>
<organism evidence="5 6">
    <name type="scientific">Pseudomonas chlororaphis</name>
    <dbReference type="NCBI Taxonomy" id="587753"/>
    <lineage>
        <taxon>Bacteria</taxon>
        <taxon>Pseudomonadati</taxon>
        <taxon>Pseudomonadota</taxon>
        <taxon>Gammaproteobacteria</taxon>
        <taxon>Pseudomonadales</taxon>
        <taxon>Pseudomonadaceae</taxon>
        <taxon>Pseudomonas</taxon>
    </lineage>
</organism>
<reference evidence="5 6" key="1">
    <citation type="journal article" date="2015" name="Mol. Plant Microbe Interact.">
        <title>Comparative Genomic Analysis of Pseudomonas chlororaphis PCL1606 Reveals New Insight into Antifungal Compounds Involved in Biocontrol.</title>
        <authorList>
            <person name="Calderon C.E."/>
            <person name="Ramos C."/>
            <person name="de Vicente A."/>
            <person name="Cazorla F.M."/>
        </authorList>
    </citation>
    <scope>NUCLEOTIDE SEQUENCE [LARGE SCALE GENOMIC DNA]</scope>
    <source>
        <strain evidence="5 6">PCL1606</strain>
    </source>
</reference>